<evidence type="ECO:0000313" key="1">
    <source>
        <dbReference type="EMBL" id="MBE2166659.1"/>
    </source>
</evidence>
<keyword evidence="2" id="KW-1185">Reference proteome</keyword>
<reference evidence="2" key="1">
    <citation type="submission" date="2023-07" db="EMBL/GenBank/DDBJ databases">
        <title>Acinetobacter oleivorans assembled AC1583.</title>
        <authorList>
            <person name="Yeo C.C."/>
        </authorList>
    </citation>
    <scope>NUCLEOTIDE SEQUENCE [LARGE SCALE GENOMIC DNA]</scope>
    <source>
        <strain evidence="2">AC1583</strain>
    </source>
</reference>
<proteinExistence type="predicted"/>
<dbReference type="RefSeq" id="WP_192835221.1">
    <property type="nucleotide sequence ID" value="NZ_JADAZL010000016.1"/>
</dbReference>
<dbReference type="EMBL" id="JADAZL010000016">
    <property type="protein sequence ID" value="MBE2166659.1"/>
    <property type="molecule type" value="Genomic_DNA"/>
</dbReference>
<name>A0ABR9NPL5_9GAMM</name>
<gene>
    <name evidence="1" type="ORF">IIQ43_19265</name>
</gene>
<protein>
    <submittedName>
        <fullName evidence="1">Uncharacterized protein</fullName>
    </submittedName>
</protein>
<comment type="caution">
    <text evidence="1">The sequence shown here is derived from an EMBL/GenBank/DDBJ whole genome shotgun (WGS) entry which is preliminary data.</text>
</comment>
<dbReference type="Proteomes" id="UP000619170">
    <property type="component" value="Unassembled WGS sequence"/>
</dbReference>
<evidence type="ECO:0000313" key="2">
    <source>
        <dbReference type="Proteomes" id="UP000619170"/>
    </source>
</evidence>
<organism evidence="1 2">
    <name type="scientific">Acinetobacter oleivorans</name>
    <dbReference type="NCBI Taxonomy" id="1148157"/>
    <lineage>
        <taxon>Bacteria</taxon>
        <taxon>Pseudomonadati</taxon>
        <taxon>Pseudomonadota</taxon>
        <taxon>Gammaproteobacteria</taxon>
        <taxon>Moraxellales</taxon>
        <taxon>Moraxellaceae</taxon>
        <taxon>Acinetobacter</taxon>
    </lineage>
</organism>
<sequence length="78" mass="9038">MRLKQKIIYKNSSNNKIKLVLEPWGEEYSVESNSEVEIIIEGDLEKGYLIIESDNDSLIIYGWQGSLIQIFKDGELIF</sequence>
<accession>A0ABR9NPL5</accession>